<dbReference type="SUPFAM" id="SSF54631">
    <property type="entry name" value="CBS-domain pair"/>
    <property type="match status" value="1"/>
</dbReference>
<dbReference type="EMBL" id="CP024985">
    <property type="protein sequence ID" value="ATZ23296.1"/>
    <property type="molecule type" value="Genomic_DNA"/>
</dbReference>
<feature type="region of interest" description="Disordered" evidence="2">
    <location>
        <begin position="55"/>
        <end position="115"/>
    </location>
</feature>
<dbReference type="PANTHER" id="PTHR43080">
    <property type="entry name" value="CBS DOMAIN-CONTAINING PROTEIN CBSX3, MITOCHONDRIAL"/>
    <property type="match status" value="1"/>
</dbReference>
<sequence length="115" mass="12127">MKHIKVADLMTDEVVSVAPGTAFKDVAKLLAQYDISGVPVLDDEDRVVGVVSQTDLPAHAGPGPGTSLQNGTAVEPPTAGDVMSAQPLTRTRPGTQCRGDGHRTARREPQPWNTT</sequence>
<dbReference type="RefSeq" id="WP_234333341.1">
    <property type="nucleotide sequence ID" value="NZ_CP024985.1"/>
</dbReference>
<dbReference type="InterPro" id="IPR051257">
    <property type="entry name" value="Diverse_CBS-Domain"/>
</dbReference>
<protein>
    <submittedName>
        <fullName evidence="3">Inosine 5'-monophosphate dehydrogenase</fullName>
    </submittedName>
</protein>
<evidence type="ECO:0000313" key="3">
    <source>
        <dbReference type="EMBL" id="ATZ23296.1"/>
    </source>
</evidence>
<dbReference type="SMART" id="SM00116">
    <property type="entry name" value="CBS"/>
    <property type="match status" value="1"/>
</dbReference>
<keyword evidence="1" id="KW-0129">CBS domain</keyword>
<organism evidence="3 4">
    <name type="scientific">Streptomyces lavendulae subsp. lavendulae</name>
    <dbReference type="NCBI Taxonomy" id="58340"/>
    <lineage>
        <taxon>Bacteria</taxon>
        <taxon>Bacillati</taxon>
        <taxon>Actinomycetota</taxon>
        <taxon>Actinomycetes</taxon>
        <taxon>Kitasatosporales</taxon>
        <taxon>Streptomycetaceae</taxon>
        <taxon>Streptomyces</taxon>
    </lineage>
</organism>
<dbReference type="Pfam" id="PF00571">
    <property type="entry name" value="CBS"/>
    <property type="match status" value="1"/>
</dbReference>
<keyword evidence="4" id="KW-1185">Reference proteome</keyword>
<dbReference type="Proteomes" id="UP000231791">
    <property type="component" value="Chromosome"/>
</dbReference>
<dbReference type="PANTHER" id="PTHR43080:SF29">
    <property type="entry name" value="OS02G0818000 PROTEIN"/>
    <property type="match status" value="1"/>
</dbReference>
<dbReference type="AlphaFoldDB" id="A0A2K8P997"/>
<accession>A0A2K8P997</accession>
<evidence type="ECO:0000256" key="2">
    <source>
        <dbReference type="SAM" id="MobiDB-lite"/>
    </source>
</evidence>
<name>A0A2K8P997_STRLA</name>
<dbReference type="GeneID" id="49382502"/>
<evidence type="ECO:0000256" key="1">
    <source>
        <dbReference type="ARBA" id="ARBA00023122"/>
    </source>
</evidence>
<dbReference type="InterPro" id="IPR046342">
    <property type="entry name" value="CBS_dom_sf"/>
</dbReference>
<dbReference type="InterPro" id="IPR000644">
    <property type="entry name" value="CBS_dom"/>
</dbReference>
<reference evidence="3 4" key="1">
    <citation type="submission" date="2017-11" db="EMBL/GenBank/DDBJ databases">
        <title>Complete genome sequence of Streptomyces lavendulae subsp. lavendulae CCM 3239 (formerly 'Streptomyces aureofaciens CCM 3239'), the producer of the angucycline-type antibiotic auricin.</title>
        <authorList>
            <person name="Busche T."/>
            <person name="Novakova R."/>
            <person name="Al'Dilaimi A."/>
            <person name="Homerova D."/>
            <person name="Feckova L."/>
            <person name="Rezuchova B."/>
            <person name="Mingyar E."/>
            <person name="Csolleiova D."/>
            <person name="Bekeova C."/>
            <person name="Winkler A."/>
            <person name="Sevcikova B."/>
            <person name="Kalinowski J."/>
            <person name="Kormanec J."/>
            <person name="Ruckert C."/>
        </authorList>
    </citation>
    <scope>NUCLEOTIDE SEQUENCE [LARGE SCALE GENOMIC DNA]</scope>
    <source>
        <strain evidence="3 4">CCM 3239</strain>
    </source>
</reference>
<evidence type="ECO:0000313" key="4">
    <source>
        <dbReference type="Proteomes" id="UP000231791"/>
    </source>
</evidence>
<dbReference type="Gene3D" id="3.10.580.10">
    <property type="entry name" value="CBS-domain"/>
    <property type="match status" value="1"/>
</dbReference>
<proteinExistence type="predicted"/>
<feature type="compositionally biased region" description="Basic and acidic residues" evidence="2">
    <location>
        <begin position="99"/>
        <end position="109"/>
    </location>
</feature>
<dbReference type="PROSITE" id="PS51371">
    <property type="entry name" value="CBS"/>
    <property type="match status" value="1"/>
</dbReference>
<gene>
    <name evidence="3" type="ORF">SLAV_06955</name>
</gene>
<dbReference type="KEGG" id="slx:SLAV_06955"/>